<dbReference type="Pfam" id="PF22691">
    <property type="entry name" value="Thiolase_C_1"/>
    <property type="match status" value="1"/>
</dbReference>
<dbReference type="CDD" id="cd00829">
    <property type="entry name" value="SCP-x_thiolase"/>
    <property type="match status" value="1"/>
</dbReference>
<sequence>MKAAIVGIAEHGLEGAGTRSELQLQAEAGAIALEDAGLVAADVDAIFTASNDMSWIPSVLVAEYLGIAAKYSDSTNIGGSSFEAHIGHATAAIAAGLCEIALITYGSNQRSRRSRALGASGPVRLTQQFEAPYGLPLPIGAYALAARRHMHLYGTTQEQLAQVAVSTREWAALNPSAKMQDPLSIEDVLASPMIVDPLHLLDCCLVTDGAGAVVVTKEGVARNLRREPVWVLGHGTAHTHATISNMTHLTQPSARDSGARAFGMAGLRPDEMDVVELYDSFTITPILTLEMLGFCLPGEGGPFIVDRGTGPTGTFPMNTNGGGLSFGHPGMFGIFLLIEAVRQLRGDAGRRQVTGARHAVAHGVGGALSSSATVILGRG</sequence>
<keyword evidence="3" id="KW-1185">Reference proteome</keyword>
<gene>
    <name evidence="2" type="ORF">M6D93_03055</name>
</gene>
<dbReference type="InterPro" id="IPR016039">
    <property type="entry name" value="Thiolase-like"/>
</dbReference>
<dbReference type="EMBL" id="CP097332">
    <property type="protein sequence ID" value="UQX88985.1"/>
    <property type="molecule type" value="Genomic_DNA"/>
</dbReference>
<name>A0ABY4QZK3_9ACTN</name>
<dbReference type="PANTHER" id="PTHR42870:SF1">
    <property type="entry name" value="NON-SPECIFIC LIPID-TRANSFER PROTEIN-LIKE 2"/>
    <property type="match status" value="1"/>
</dbReference>
<feature type="domain" description="Thiolase C-terminal" evidence="1">
    <location>
        <begin position="235"/>
        <end position="378"/>
    </location>
</feature>
<dbReference type="NCBIfam" id="NF004811">
    <property type="entry name" value="PRK06158.1"/>
    <property type="match status" value="1"/>
</dbReference>
<reference evidence="2" key="2">
    <citation type="submission" date="2022-05" db="EMBL/GenBank/DDBJ databases">
        <authorList>
            <person name="Kim J.-S."/>
            <person name="Lee K."/>
            <person name="Suh M."/>
            <person name="Eom M."/>
            <person name="Kim J.-S."/>
            <person name="Kim D.-S."/>
            <person name="Ko S.-H."/>
            <person name="Shin Y."/>
            <person name="Lee J.-S."/>
        </authorList>
    </citation>
    <scope>NUCLEOTIDE SEQUENCE</scope>
    <source>
        <strain evidence="2">N237</strain>
    </source>
</reference>
<reference evidence="2" key="1">
    <citation type="journal article" date="2018" name="Int. J. Syst. Evol. Microbiol.">
        <title>Jatrophihabitans telluris sp. nov., isolated from sediment soil of lava forest wetlands and the emended description of the genus Jatrophihabitans.</title>
        <authorList>
            <person name="Lee K.C."/>
            <person name="Suh M.K."/>
            <person name="Eom M.K."/>
            <person name="Kim K.K."/>
            <person name="Kim J.S."/>
            <person name="Kim D.S."/>
            <person name="Ko S.H."/>
            <person name="Shin Y.K."/>
            <person name="Lee J.S."/>
        </authorList>
    </citation>
    <scope>NUCLEOTIDE SEQUENCE</scope>
    <source>
        <strain evidence="2">N237</strain>
    </source>
</reference>
<evidence type="ECO:0000313" key="3">
    <source>
        <dbReference type="Proteomes" id="UP001056336"/>
    </source>
</evidence>
<protein>
    <submittedName>
        <fullName evidence="2">Acetyl-CoA acetyltransferase</fullName>
    </submittedName>
</protein>
<dbReference type="InterPro" id="IPR055140">
    <property type="entry name" value="Thiolase_C_2"/>
</dbReference>
<organism evidence="2 3">
    <name type="scientific">Jatrophihabitans telluris</name>
    <dbReference type="NCBI Taxonomy" id="2038343"/>
    <lineage>
        <taxon>Bacteria</taxon>
        <taxon>Bacillati</taxon>
        <taxon>Actinomycetota</taxon>
        <taxon>Actinomycetes</taxon>
        <taxon>Jatrophihabitantales</taxon>
        <taxon>Jatrophihabitantaceae</taxon>
        <taxon>Jatrophihabitans</taxon>
    </lineage>
</organism>
<accession>A0ABY4QZK3</accession>
<dbReference type="PANTHER" id="PTHR42870">
    <property type="entry name" value="ACETYL-COA C-ACETYLTRANSFERASE"/>
    <property type="match status" value="1"/>
</dbReference>
<dbReference type="RefSeq" id="WP_249772881.1">
    <property type="nucleotide sequence ID" value="NZ_CP097332.1"/>
</dbReference>
<dbReference type="InterPro" id="IPR002155">
    <property type="entry name" value="Thiolase"/>
</dbReference>
<dbReference type="PIRSF" id="PIRSF000429">
    <property type="entry name" value="Ac-CoA_Ac_transf"/>
    <property type="match status" value="1"/>
</dbReference>
<evidence type="ECO:0000313" key="2">
    <source>
        <dbReference type="EMBL" id="UQX88985.1"/>
    </source>
</evidence>
<dbReference type="SUPFAM" id="SSF53901">
    <property type="entry name" value="Thiolase-like"/>
    <property type="match status" value="2"/>
</dbReference>
<dbReference type="Proteomes" id="UP001056336">
    <property type="component" value="Chromosome"/>
</dbReference>
<dbReference type="Gene3D" id="3.40.47.10">
    <property type="match status" value="1"/>
</dbReference>
<evidence type="ECO:0000259" key="1">
    <source>
        <dbReference type="Pfam" id="PF22691"/>
    </source>
</evidence>
<proteinExistence type="predicted"/>